<dbReference type="VEuPathDB" id="FungiDB:PC110_g7151"/>
<dbReference type="Pfam" id="PF07727">
    <property type="entry name" value="RVT_2"/>
    <property type="match status" value="1"/>
</dbReference>
<dbReference type="OrthoDB" id="149341at2759"/>
<organism evidence="2 3">
    <name type="scientific">Phytophthora cactorum</name>
    <dbReference type="NCBI Taxonomy" id="29920"/>
    <lineage>
        <taxon>Eukaryota</taxon>
        <taxon>Sar</taxon>
        <taxon>Stramenopiles</taxon>
        <taxon>Oomycota</taxon>
        <taxon>Peronosporomycetes</taxon>
        <taxon>Peronosporales</taxon>
        <taxon>Peronosporaceae</taxon>
        <taxon>Phytophthora</taxon>
    </lineage>
</organism>
<evidence type="ECO:0000313" key="2">
    <source>
        <dbReference type="EMBL" id="RAW36572.1"/>
    </source>
</evidence>
<gene>
    <name evidence="2" type="ORF">PC110_g7151</name>
</gene>
<keyword evidence="3" id="KW-1185">Reference proteome</keyword>
<proteinExistence type="predicted"/>
<comment type="caution">
    <text evidence="2">The sequence shown here is derived from an EMBL/GenBank/DDBJ whole genome shotgun (WGS) entry which is preliminary data.</text>
</comment>
<evidence type="ECO:0000313" key="3">
    <source>
        <dbReference type="Proteomes" id="UP000251314"/>
    </source>
</evidence>
<accession>A0A329SLX1</accession>
<dbReference type="AlphaFoldDB" id="A0A329SLX1"/>
<protein>
    <recommendedName>
        <fullName evidence="1">Reverse transcriptase Ty1/copia-type domain-containing protein</fullName>
    </recommendedName>
</protein>
<reference evidence="2 3" key="1">
    <citation type="submission" date="2018-01" db="EMBL/GenBank/DDBJ databases">
        <title>Draft genome of the strawberry crown rot pathogen Phytophthora cactorum.</title>
        <authorList>
            <person name="Armitage A.D."/>
            <person name="Lysoe E."/>
            <person name="Nellist C.F."/>
            <person name="Harrison R.J."/>
            <person name="Brurberg M.B."/>
        </authorList>
    </citation>
    <scope>NUCLEOTIDE SEQUENCE [LARGE SCALE GENOMIC DNA]</scope>
    <source>
        <strain evidence="2 3">10300</strain>
    </source>
</reference>
<dbReference type="Proteomes" id="UP000251314">
    <property type="component" value="Unassembled WGS sequence"/>
</dbReference>
<dbReference type="STRING" id="29920.A0A329SLX1"/>
<dbReference type="InterPro" id="IPR013103">
    <property type="entry name" value="RVT_2"/>
</dbReference>
<feature type="domain" description="Reverse transcriptase Ty1/copia-type" evidence="1">
    <location>
        <begin position="2"/>
        <end position="129"/>
    </location>
</feature>
<dbReference type="EMBL" id="MJFZ01000135">
    <property type="protein sequence ID" value="RAW36572.1"/>
    <property type="molecule type" value="Genomic_DNA"/>
</dbReference>
<name>A0A329SLX1_9STRA</name>
<sequence length="192" mass="21748">MVCQLVRSLYGIKKATTIWYQTIRPAFKKMGFCECRADPCLFVQRHDNGKSLVYIILYVDDLFIGCKTNAEADEICAELGSQFTVKSFEEARFVHGMGIQLLVRQAQFTAKMWGQFSLQDCNAVRNPMVLDQDLSRTRRFATSPSTISSLVRYSMWSIQPHLTSALLCPPCLGFPTARAKRIGVQHFVCFGT</sequence>
<evidence type="ECO:0000259" key="1">
    <source>
        <dbReference type="Pfam" id="PF07727"/>
    </source>
</evidence>